<dbReference type="Pfam" id="PF02909">
    <property type="entry name" value="TetR_C_1"/>
    <property type="match status" value="1"/>
</dbReference>
<evidence type="ECO:0000313" key="8">
    <source>
        <dbReference type="EMBL" id="GAA5184430.1"/>
    </source>
</evidence>
<dbReference type="PRINTS" id="PR00400">
    <property type="entry name" value="TETREPRESSOR"/>
</dbReference>
<evidence type="ECO:0000256" key="6">
    <source>
        <dbReference type="SAM" id="MobiDB-lite"/>
    </source>
</evidence>
<dbReference type="InterPro" id="IPR009057">
    <property type="entry name" value="Homeodomain-like_sf"/>
</dbReference>
<evidence type="ECO:0000256" key="3">
    <source>
        <dbReference type="ARBA" id="ARBA00023125"/>
    </source>
</evidence>
<gene>
    <name evidence="8" type="primary">tetR(A)</name>
    <name evidence="8" type="ORF">GCM10023322_25870</name>
</gene>
<dbReference type="Gene3D" id="1.10.10.60">
    <property type="entry name" value="Homeodomain-like"/>
    <property type="match status" value="1"/>
</dbReference>
<evidence type="ECO:0000256" key="2">
    <source>
        <dbReference type="ARBA" id="ARBA00023015"/>
    </source>
</evidence>
<evidence type="ECO:0000313" key="9">
    <source>
        <dbReference type="Proteomes" id="UP001501570"/>
    </source>
</evidence>
<dbReference type="RefSeq" id="WP_345629226.1">
    <property type="nucleotide sequence ID" value="NZ_BAABJQ010000006.1"/>
</dbReference>
<dbReference type="Gene3D" id="1.10.357.10">
    <property type="entry name" value="Tetracycline Repressor, domain 2"/>
    <property type="match status" value="1"/>
</dbReference>
<keyword evidence="3 5" id="KW-0238">DNA-binding</keyword>
<feature type="domain" description="HTH tetR-type" evidence="7">
    <location>
        <begin position="14"/>
        <end position="74"/>
    </location>
</feature>
<name>A0ABP9RRH3_9ACTN</name>
<reference evidence="9" key="1">
    <citation type="journal article" date="2019" name="Int. J. Syst. Evol. Microbiol.">
        <title>The Global Catalogue of Microorganisms (GCM) 10K type strain sequencing project: providing services to taxonomists for standard genome sequencing and annotation.</title>
        <authorList>
            <consortium name="The Broad Institute Genomics Platform"/>
            <consortium name="The Broad Institute Genome Sequencing Center for Infectious Disease"/>
            <person name="Wu L."/>
            <person name="Ma J."/>
        </authorList>
    </citation>
    <scope>NUCLEOTIDE SEQUENCE [LARGE SCALE GENOMIC DNA]</scope>
    <source>
        <strain evidence="9">JCM 18304</strain>
    </source>
</reference>
<dbReference type="Pfam" id="PF00440">
    <property type="entry name" value="TetR_N"/>
    <property type="match status" value="1"/>
</dbReference>
<dbReference type="InterPro" id="IPR050109">
    <property type="entry name" value="HTH-type_TetR-like_transc_reg"/>
</dbReference>
<dbReference type="InterPro" id="IPR004111">
    <property type="entry name" value="Repressor_TetR_C"/>
</dbReference>
<keyword evidence="9" id="KW-1185">Reference proteome</keyword>
<dbReference type="PROSITE" id="PS50977">
    <property type="entry name" value="HTH_TETR_2"/>
    <property type="match status" value="1"/>
</dbReference>
<protein>
    <submittedName>
        <fullName evidence="8">Tetracycline resistance transcriptional repressor TetR(A)</fullName>
    </submittedName>
</protein>
<dbReference type="Proteomes" id="UP001501570">
    <property type="component" value="Unassembled WGS sequence"/>
</dbReference>
<dbReference type="PRINTS" id="PR00455">
    <property type="entry name" value="HTHTETR"/>
</dbReference>
<keyword evidence="1" id="KW-0678">Repressor</keyword>
<evidence type="ECO:0000256" key="4">
    <source>
        <dbReference type="ARBA" id="ARBA00023163"/>
    </source>
</evidence>
<evidence type="ECO:0000256" key="5">
    <source>
        <dbReference type="PROSITE-ProRule" id="PRU00335"/>
    </source>
</evidence>
<feature type="compositionally biased region" description="Low complexity" evidence="6">
    <location>
        <begin position="162"/>
        <end position="183"/>
    </location>
</feature>
<dbReference type="SUPFAM" id="SSF48498">
    <property type="entry name" value="Tetracyclin repressor-like, C-terminal domain"/>
    <property type="match status" value="1"/>
</dbReference>
<feature type="DNA-binding region" description="H-T-H motif" evidence="5">
    <location>
        <begin position="37"/>
        <end position="56"/>
    </location>
</feature>
<dbReference type="PANTHER" id="PTHR30055:SF151">
    <property type="entry name" value="TRANSCRIPTIONAL REGULATORY PROTEIN"/>
    <property type="match status" value="1"/>
</dbReference>
<feature type="region of interest" description="Disordered" evidence="6">
    <location>
        <begin position="162"/>
        <end position="192"/>
    </location>
</feature>
<organism evidence="8 9">
    <name type="scientific">Rugosimonospora acidiphila</name>
    <dbReference type="NCBI Taxonomy" id="556531"/>
    <lineage>
        <taxon>Bacteria</taxon>
        <taxon>Bacillati</taxon>
        <taxon>Actinomycetota</taxon>
        <taxon>Actinomycetes</taxon>
        <taxon>Micromonosporales</taxon>
        <taxon>Micromonosporaceae</taxon>
        <taxon>Rugosimonospora</taxon>
    </lineage>
</organism>
<accession>A0ABP9RRH3</accession>
<dbReference type="InterPro" id="IPR001647">
    <property type="entry name" value="HTH_TetR"/>
</dbReference>
<dbReference type="InterPro" id="IPR036271">
    <property type="entry name" value="Tet_transcr_reg_TetR-rel_C_sf"/>
</dbReference>
<evidence type="ECO:0000256" key="1">
    <source>
        <dbReference type="ARBA" id="ARBA00022491"/>
    </source>
</evidence>
<dbReference type="EMBL" id="BAABJQ010000006">
    <property type="protein sequence ID" value="GAA5184430.1"/>
    <property type="molecule type" value="Genomic_DNA"/>
</dbReference>
<comment type="caution">
    <text evidence="8">The sequence shown here is derived from an EMBL/GenBank/DDBJ whole genome shotgun (WGS) entry which is preliminary data.</text>
</comment>
<dbReference type="PANTHER" id="PTHR30055">
    <property type="entry name" value="HTH-TYPE TRANSCRIPTIONAL REGULATOR RUTR"/>
    <property type="match status" value="1"/>
</dbReference>
<proteinExistence type="predicted"/>
<keyword evidence="2" id="KW-0805">Transcription regulation</keyword>
<dbReference type="SUPFAM" id="SSF46689">
    <property type="entry name" value="Homeodomain-like"/>
    <property type="match status" value="1"/>
</dbReference>
<evidence type="ECO:0000259" key="7">
    <source>
        <dbReference type="PROSITE" id="PS50977"/>
    </source>
</evidence>
<keyword evidence="4" id="KW-0804">Transcription</keyword>
<dbReference type="InterPro" id="IPR003012">
    <property type="entry name" value="Tet_transcr_reg_TetR"/>
</dbReference>
<sequence>MIFLAKPISEAMMRLSGSDVRAAALDLLDEVGLDRLTMRGLATALGVQNGATYWHFKSKQALLEAMADAMLAGVADDLSPLAPWDRRVAELAHRLRRALLSRRDGGRLFATSFFPLPNALAYGEALVGALLGAGLPARDAAWTADTVTYYVVGHATEEQLAAGPPASAGLPNSAGLPDGADLPDGGGPADSARLAAALHPTRHPSLIAVGEHLSAPHPAEHFDHGLTLIIAGIAARLPTQPTPPA</sequence>